<dbReference type="InterPro" id="IPR029044">
    <property type="entry name" value="Nucleotide-diphossugar_trans"/>
</dbReference>
<dbReference type="GO" id="GO:0016758">
    <property type="term" value="F:hexosyltransferase activity"/>
    <property type="evidence" value="ECO:0007669"/>
    <property type="project" value="UniProtKB-ARBA"/>
</dbReference>
<keyword evidence="1" id="KW-0472">Membrane</keyword>
<dbReference type="PANTHER" id="PTHR22916:SF3">
    <property type="entry name" value="UDP-GLCNAC:BETAGAL BETA-1,3-N-ACETYLGLUCOSAMINYLTRANSFERASE-LIKE PROTEIN 1"/>
    <property type="match status" value="1"/>
</dbReference>
<organism evidence="3">
    <name type="scientific">mine drainage metagenome</name>
    <dbReference type="NCBI Taxonomy" id="410659"/>
    <lineage>
        <taxon>unclassified sequences</taxon>
        <taxon>metagenomes</taxon>
        <taxon>ecological metagenomes</taxon>
    </lineage>
</organism>
<proteinExistence type="predicted"/>
<sequence length="332" mass="39029">MTLPVNFTKPESDLTSSPLLSITIPTYNRADFLDYCLEVHIPLARAHNIQIFISDNASTDATKEVVEKRQLEYPLIRYHRNEINLGPDENFERALKYPKTEYVWLLGDTYQIPAEGISYLIGLIAAKKQNYDMFLFNIGDEIKDAPTKDYTDHNNLLLDMCWLMTCMSCLVYSSQLITNADFKRYRNTNFIQTGIIFEYIANQAFTIHWEENLSVTRWSNTKILVKKSWQSQTFEIWAKNRTSFIFSLPPSYELHNKLKCAMYDRYNLMFPIKGLVGLRKENYLNYKIFQQYSYLFPLTIKYSKFTILIITLFPVGILRILKAIIKFVNRPK</sequence>
<accession>E6QPZ5</accession>
<keyword evidence="1" id="KW-1133">Transmembrane helix</keyword>
<evidence type="ECO:0000313" key="3">
    <source>
        <dbReference type="EMBL" id="CBI09316.1"/>
    </source>
</evidence>
<evidence type="ECO:0000259" key="2">
    <source>
        <dbReference type="Pfam" id="PF00535"/>
    </source>
</evidence>
<protein>
    <submittedName>
        <fullName evidence="3">Putative O antigen biosynthesis abequosyltransferase rfbV</fullName>
    </submittedName>
</protein>
<comment type="caution">
    <text evidence="3">The sequence shown here is derived from an EMBL/GenBank/DDBJ whole genome shotgun (WGS) entry which is preliminary data.</text>
</comment>
<dbReference type="PANTHER" id="PTHR22916">
    <property type="entry name" value="GLYCOSYLTRANSFERASE"/>
    <property type="match status" value="1"/>
</dbReference>
<gene>
    <name evidence="3" type="ORF">CARN7_0041</name>
</gene>
<keyword evidence="1" id="KW-0812">Transmembrane</keyword>
<name>E6QPZ5_9ZZZZ</name>
<keyword evidence="3" id="KW-0808">Transferase</keyword>
<feature type="transmembrane region" description="Helical" evidence="1">
    <location>
        <begin position="305"/>
        <end position="325"/>
    </location>
</feature>
<dbReference type="AlphaFoldDB" id="E6QPZ5"/>
<dbReference type="Pfam" id="PF00535">
    <property type="entry name" value="Glycos_transf_2"/>
    <property type="match status" value="1"/>
</dbReference>
<dbReference type="InterPro" id="IPR001173">
    <property type="entry name" value="Glyco_trans_2-like"/>
</dbReference>
<dbReference type="CDD" id="cd00761">
    <property type="entry name" value="Glyco_tranf_GTA_type"/>
    <property type="match status" value="1"/>
</dbReference>
<dbReference type="Gene3D" id="3.90.550.10">
    <property type="entry name" value="Spore Coat Polysaccharide Biosynthesis Protein SpsA, Chain A"/>
    <property type="match status" value="1"/>
</dbReference>
<dbReference type="EMBL" id="CABR01000025">
    <property type="protein sequence ID" value="CBI09316.1"/>
    <property type="molecule type" value="Genomic_DNA"/>
</dbReference>
<feature type="domain" description="Glycosyltransferase 2-like" evidence="2">
    <location>
        <begin position="21"/>
        <end position="142"/>
    </location>
</feature>
<dbReference type="SUPFAM" id="SSF53448">
    <property type="entry name" value="Nucleotide-diphospho-sugar transferases"/>
    <property type="match status" value="1"/>
</dbReference>
<evidence type="ECO:0000256" key="1">
    <source>
        <dbReference type="SAM" id="Phobius"/>
    </source>
</evidence>
<reference evidence="3" key="1">
    <citation type="submission" date="2009-10" db="EMBL/GenBank/DDBJ databases">
        <title>Diversity of trophic interactions inside an arsenic-rich microbial ecosystem.</title>
        <authorList>
            <person name="Bertin P.N."/>
            <person name="Heinrich-Salmeron A."/>
            <person name="Pelletier E."/>
            <person name="Goulhen-Chollet F."/>
            <person name="Arsene-Ploetze F."/>
            <person name="Gallien S."/>
            <person name="Calteau A."/>
            <person name="Vallenet D."/>
            <person name="Casiot C."/>
            <person name="Chane-Woon-Ming B."/>
            <person name="Giloteaux L."/>
            <person name="Barakat M."/>
            <person name="Bonnefoy V."/>
            <person name="Bruneel O."/>
            <person name="Chandler M."/>
            <person name="Cleiss J."/>
            <person name="Duran R."/>
            <person name="Elbaz-Poulichet F."/>
            <person name="Fonknechten N."/>
            <person name="Lauga B."/>
            <person name="Mornico D."/>
            <person name="Ortet P."/>
            <person name="Schaeffer C."/>
            <person name="Siguier P."/>
            <person name="Alexander Thil Smith A."/>
            <person name="Van Dorsselaer A."/>
            <person name="Weissenbach J."/>
            <person name="Medigue C."/>
            <person name="Le Paslier D."/>
        </authorList>
    </citation>
    <scope>NUCLEOTIDE SEQUENCE</scope>
</reference>